<dbReference type="AlphaFoldDB" id="A0A6A4S513"/>
<evidence type="ECO:0000313" key="2">
    <source>
        <dbReference type="EMBL" id="KAF0029443.1"/>
    </source>
</evidence>
<protein>
    <submittedName>
        <fullName evidence="2">Uncharacterized protein</fullName>
    </submittedName>
</protein>
<name>A0A6A4S513_SCOMX</name>
<feature type="compositionally biased region" description="Gly residues" evidence="1">
    <location>
        <begin position="69"/>
        <end position="79"/>
    </location>
</feature>
<gene>
    <name evidence="2" type="ORF">F2P81_018548</name>
</gene>
<dbReference type="EMBL" id="VEVO01000016">
    <property type="protein sequence ID" value="KAF0029443.1"/>
    <property type="molecule type" value="Genomic_DNA"/>
</dbReference>
<evidence type="ECO:0000313" key="3">
    <source>
        <dbReference type="Proteomes" id="UP000438429"/>
    </source>
</evidence>
<evidence type="ECO:0000256" key="1">
    <source>
        <dbReference type="SAM" id="MobiDB-lite"/>
    </source>
</evidence>
<dbReference type="Proteomes" id="UP000438429">
    <property type="component" value="Unassembled WGS sequence"/>
</dbReference>
<reference evidence="2 3" key="1">
    <citation type="submission" date="2019-06" db="EMBL/GenBank/DDBJ databases">
        <title>Draft genomes of female and male turbot (Scophthalmus maximus).</title>
        <authorList>
            <person name="Xu H."/>
            <person name="Xu X.-W."/>
            <person name="Shao C."/>
            <person name="Chen S."/>
        </authorList>
    </citation>
    <scope>NUCLEOTIDE SEQUENCE [LARGE SCALE GENOMIC DNA]</scope>
    <source>
        <strain evidence="2">Ysfricsl-2016a</strain>
        <tissue evidence="2">Blood</tissue>
    </source>
</reference>
<organism evidence="2 3">
    <name type="scientific">Scophthalmus maximus</name>
    <name type="common">Turbot</name>
    <name type="synonym">Psetta maxima</name>
    <dbReference type="NCBI Taxonomy" id="52904"/>
    <lineage>
        <taxon>Eukaryota</taxon>
        <taxon>Metazoa</taxon>
        <taxon>Chordata</taxon>
        <taxon>Craniata</taxon>
        <taxon>Vertebrata</taxon>
        <taxon>Euteleostomi</taxon>
        <taxon>Actinopterygii</taxon>
        <taxon>Neopterygii</taxon>
        <taxon>Teleostei</taxon>
        <taxon>Neoteleostei</taxon>
        <taxon>Acanthomorphata</taxon>
        <taxon>Carangaria</taxon>
        <taxon>Pleuronectiformes</taxon>
        <taxon>Pleuronectoidei</taxon>
        <taxon>Scophthalmidae</taxon>
        <taxon>Scophthalmus</taxon>
    </lineage>
</organism>
<sequence length="120" mass="13170">MSRMSQTVIVGETPSVRRTAENDLVVQMRTILNEAGQDPYEKMKNYNALLQRFLALNRQGDELRVSPEGGSGGGGGGGASMHRVENVEGEPDVMRKAADETLHDVLLNLPQRNQKMFGIS</sequence>
<accession>A0A6A4S513</accession>
<proteinExistence type="predicted"/>
<comment type="caution">
    <text evidence="2">The sequence shown here is derived from an EMBL/GenBank/DDBJ whole genome shotgun (WGS) entry which is preliminary data.</text>
</comment>
<feature type="region of interest" description="Disordered" evidence="1">
    <location>
        <begin position="63"/>
        <end position="83"/>
    </location>
</feature>